<dbReference type="InterPro" id="IPR013780">
    <property type="entry name" value="Glyco_hydro_b"/>
</dbReference>
<keyword evidence="6" id="KW-0326">Glycosidase</keyword>
<evidence type="ECO:0000256" key="9">
    <source>
        <dbReference type="RuleBase" id="RU003615"/>
    </source>
</evidence>
<keyword evidence="4" id="KW-0378">Hydrolase</keyword>
<proteinExistence type="inferred from homology"/>
<evidence type="ECO:0000256" key="3">
    <source>
        <dbReference type="ARBA" id="ARBA00022723"/>
    </source>
</evidence>
<dbReference type="OrthoDB" id="9805159at2"/>
<evidence type="ECO:0000256" key="5">
    <source>
        <dbReference type="ARBA" id="ARBA00023277"/>
    </source>
</evidence>
<evidence type="ECO:0000256" key="7">
    <source>
        <dbReference type="PIRSR" id="PIRSR001021-1"/>
    </source>
</evidence>
<feature type="active site" description="Proton donor" evidence="7">
    <location>
        <position position="263"/>
    </location>
</feature>
<dbReference type="KEGG" id="pasa:BAOM_5049"/>
<dbReference type="Gene3D" id="3.20.20.80">
    <property type="entry name" value="Glycosidases"/>
    <property type="match status" value="1"/>
</dbReference>
<feature type="domain" description="Glycosyl hydrolase family 13 catalytic" evidence="10">
    <location>
        <begin position="5"/>
        <end position="391"/>
    </location>
</feature>
<dbReference type="PRINTS" id="PR00110">
    <property type="entry name" value="ALPHAAMYLASE"/>
</dbReference>
<dbReference type="AlphaFoldDB" id="A0A3Q9RSG8"/>
<evidence type="ECO:0000256" key="4">
    <source>
        <dbReference type="ARBA" id="ARBA00022801"/>
    </source>
</evidence>
<dbReference type="NCBIfam" id="NF006968">
    <property type="entry name" value="PRK09441.1-1"/>
    <property type="match status" value="1"/>
</dbReference>
<dbReference type="SMART" id="SM00642">
    <property type="entry name" value="Aamy"/>
    <property type="match status" value="1"/>
</dbReference>
<keyword evidence="8" id="KW-0106">Calcium</keyword>
<dbReference type="InterPro" id="IPR013776">
    <property type="entry name" value="A-amylase_thermo"/>
</dbReference>
<dbReference type="GO" id="GO:0004556">
    <property type="term" value="F:alpha-amylase activity"/>
    <property type="evidence" value="ECO:0007669"/>
    <property type="project" value="InterPro"/>
</dbReference>
<protein>
    <submittedName>
        <fullName evidence="11">Alpha-amylase</fullName>
    </submittedName>
</protein>
<evidence type="ECO:0000256" key="1">
    <source>
        <dbReference type="ARBA" id="ARBA00001913"/>
    </source>
</evidence>
<feature type="binding site" evidence="8">
    <location>
        <position position="204"/>
    </location>
    <ligand>
        <name>Ca(2+)</name>
        <dbReference type="ChEBI" id="CHEBI:29108"/>
        <label>2</label>
    </ligand>
</feature>
<dbReference type="SUPFAM" id="SSF51445">
    <property type="entry name" value="(Trans)glycosidases"/>
    <property type="match status" value="1"/>
</dbReference>
<reference evidence="11 12" key="1">
    <citation type="submission" date="2018-01" db="EMBL/GenBank/DDBJ databases">
        <title>Bacillus asahii Genome sequencing and assembly.</title>
        <authorList>
            <person name="Jiang H."/>
            <person name="Feng Y."/>
            <person name="Zhao F."/>
            <person name="Lin X."/>
        </authorList>
    </citation>
    <scope>NUCLEOTIDE SEQUENCE [LARGE SCALE GENOMIC DNA]</scope>
    <source>
        <strain evidence="11 12">OM18</strain>
    </source>
</reference>
<dbReference type="SUPFAM" id="SSF51011">
    <property type="entry name" value="Glycosyl hydrolase domain"/>
    <property type="match status" value="1"/>
</dbReference>
<dbReference type="InterPro" id="IPR006046">
    <property type="entry name" value="Alpha_amylase"/>
</dbReference>
<dbReference type="Gene3D" id="2.40.30.140">
    <property type="match status" value="1"/>
</dbReference>
<dbReference type="Proteomes" id="UP000283095">
    <property type="component" value="Chromosome"/>
</dbReference>
<evidence type="ECO:0000256" key="2">
    <source>
        <dbReference type="ARBA" id="ARBA00008061"/>
    </source>
</evidence>
<organism evidence="11 12">
    <name type="scientific">Peribacillus asahii</name>
    <dbReference type="NCBI Taxonomy" id="228899"/>
    <lineage>
        <taxon>Bacteria</taxon>
        <taxon>Bacillati</taxon>
        <taxon>Bacillota</taxon>
        <taxon>Bacilli</taxon>
        <taxon>Bacillales</taxon>
        <taxon>Bacillaceae</taxon>
        <taxon>Peribacillus</taxon>
    </lineage>
</organism>
<dbReference type="GO" id="GO:0005975">
    <property type="term" value="P:carbohydrate metabolic process"/>
    <property type="evidence" value="ECO:0007669"/>
    <property type="project" value="InterPro"/>
</dbReference>
<dbReference type="NCBIfam" id="NF006969">
    <property type="entry name" value="PRK09441.1-2"/>
    <property type="match status" value="1"/>
</dbReference>
<dbReference type="RefSeq" id="WP_127762327.1">
    <property type="nucleotide sequence ID" value="NZ_CP026095.1"/>
</dbReference>
<accession>A0A3Q9RSG8</accession>
<comment type="similarity">
    <text evidence="2 9">Belongs to the glycosyl hydrolase 13 family.</text>
</comment>
<feature type="binding site" evidence="8">
    <location>
        <position position="196"/>
    </location>
    <ligand>
        <name>Ca(2+)</name>
        <dbReference type="ChEBI" id="CHEBI:29108"/>
        <label>1</label>
    </ligand>
</feature>
<evidence type="ECO:0000313" key="11">
    <source>
        <dbReference type="EMBL" id="AZV45578.1"/>
    </source>
</evidence>
<evidence type="ECO:0000256" key="6">
    <source>
        <dbReference type="ARBA" id="ARBA00023295"/>
    </source>
</evidence>
<dbReference type="EMBL" id="CP026095">
    <property type="protein sequence ID" value="AZV45578.1"/>
    <property type="molecule type" value="Genomic_DNA"/>
</dbReference>
<feature type="active site" description="Nucleophile" evidence="7">
    <location>
        <position position="233"/>
    </location>
</feature>
<dbReference type="Pfam" id="PF00128">
    <property type="entry name" value="Alpha-amylase"/>
    <property type="match status" value="1"/>
</dbReference>
<gene>
    <name evidence="11" type="ORF">BAOM_5049</name>
</gene>
<name>A0A3Q9RSG8_9BACI</name>
<dbReference type="CDD" id="cd11318">
    <property type="entry name" value="AmyAc_bac_fung_AmyA"/>
    <property type="match status" value="1"/>
</dbReference>
<comment type="cofactor">
    <cofactor evidence="1">
        <name>Ca(2+)</name>
        <dbReference type="ChEBI" id="CHEBI:29108"/>
    </cofactor>
</comment>
<evidence type="ECO:0000259" key="10">
    <source>
        <dbReference type="SMART" id="SM00642"/>
    </source>
</evidence>
<sequence length="483" mass="56108">MKRNDTMMQFFEWHVPADGCHWQRLRRAAPQLKAVGINAVWLPPVSKGQSANDNGYGIYDGYDLGEFNQKGTVRTKYGTKQELLEAIEVCRHEEIRVYIDIVMNHRAGADETELFNVVEVDPENRMIELSKPFEIEGWTKFTFPGRNQQYSSFTWNAHHFNGTDYDERTKKIGIYRLLGEHKGWSKNVVDELGNYDYLMFANIDYDILEVRHEMISWAKWVIDTLKCDGFRLDAVKHINSDFMNEWLQAVHSHTHKRFYIVGEFWQADAHVLQHYLKQTNYQLNLFDVALHYKFYDAAKAGTDFDLRTIFHQTLVQSHPSHAVTFVDNHDSQPYESLESWVLDWFKPLAYALILLRRSGRPCVFFGDYYGIRGPVPVQGKKEMLDSLLYARYEKAYGKQKDYFDNPHAIGWVRFGKPSIQKSGCAVILSNDKATEKRMFVGKQRAGEVWVDLTDAHPAKITIEKDGFATFPVQAKSVSVWALN</sequence>
<dbReference type="PANTHER" id="PTHR43447">
    <property type="entry name" value="ALPHA-AMYLASE"/>
    <property type="match status" value="1"/>
</dbReference>
<dbReference type="GO" id="GO:0005509">
    <property type="term" value="F:calcium ion binding"/>
    <property type="evidence" value="ECO:0007669"/>
    <property type="project" value="InterPro"/>
</dbReference>
<keyword evidence="5" id="KW-0119">Carbohydrate metabolism</keyword>
<feature type="binding site" evidence="8">
    <location>
        <position position="104"/>
    </location>
    <ligand>
        <name>Ca(2+)</name>
        <dbReference type="ChEBI" id="CHEBI:29108"/>
        <label>1</label>
    </ligand>
</feature>
<dbReference type="InterPro" id="IPR006047">
    <property type="entry name" value="GH13_cat_dom"/>
</dbReference>
<evidence type="ECO:0000256" key="8">
    <source>
        <dbReference type="PIRSR" id="PIRSR001021-2"/>
    </source>
</evidence>
<evidence type="ECO:0000313" key="12">
    <source>
        <dbReference type="Proteomes" id="UP000283095"/>
    </source>
</evidence>
<dbReference type="InterPro" id="IPR017853">
    <property type="entry name" value="GH"/>
</dbReference>
<dbReference type="Gene3D" id="2.60.40.1180">
    <property type="entry name" value="Golgi alpha-mannosidase II"/>
    <property type="match status" value="1"/>
</dbReference>
<dbReference type="PIRSF" id="PIRSF001021">
    <property type="entry name" value="Alph-amls_thrmst"/>
    <property type="match status" value="1"/>
</dbReference>
<keyword evidence="3 8" id="KW-0479">Metal-binding</keyword>
<feature type="binding site" evidence="8">
    <location>
        <position position="237"/>
    </location>
    <ligand>
        <name>Ca(2+)</name>
        <dbReference type="ChEBI" id="CHEBI:29108"/>
        <label>1</label>
    </ligand>
</feature>